<protein>
    <submittedName>
        <fullName evidence="10">MFS transporter</fullName>
    </submittedName>
</protein>
<organism evidence="10 11">
    <name type="scientific">Chromobacterium haemolyticum</name>
    <dbReference type="NCBI Taxonomy" id="394935"/>
    <lineage>
        <taxon>Bacteria</taxon>
        <taxon>Pseudomonadati</taxon>
        <taxon>Pseudomonadota</taxon>
        <taxon>Betaproteobacteria</taxon>
        <taxon>Neisseriales</taxon>
        <taxon>Chromobacteriaceae</taxon>
        <taxon>Chromobacterium</taxon>
    </lineage>
</organism>
<dbReference type="GO" id="GO:0005886">
    <property type="term" value="C:plasma membrane"/>
    <property type="evidence" value="ECO:0007669"/>
    <property type="project" value="UniProtKB-SubCell"/>
</dbReference>
<feature type="transmembrane region" description="Helical" evidence="8">
    <location>
        <begin position="12"/>
        <end position="33"/>
    </location>
</feature>
<comment type="subcellular location">
    <subcellularLocation>
        <location evidence="1">Cell membrane</location>
        <topology evidence="1">Multi-pass membrane protein</topology>
    </subcellularLocation>
</comment>
<dbReference type="InterPro" id="IPR020846">
    <property type="entry name" value="MFS_dom"/>
</dbReference>
<feature type="transmembrane region" description="Helical" evidence="8">
    <location>
        <begin position="302"/>
        <end position="323"/>
    </location>
</feature>
<keyword evidence="6 8" id="KW-1133">Transmembrane helix</keyword>
<feature type="transmembrane region" description="Helical" evidence="8">
    <location>
        <begin position="157"/>
        <end position="179"/>
    </location>
</feature>
<dbReference type="Gene3D" id="1.20.1250.20">
    <property type="entry name" value="MFS general substrate transporter like domains"/>
    <property type="match status" value="2"/>
</dbReference>
<evidence type="ECO:0000256" key="7">
    <source>
        <dbReference type="ARBA" id="ARBA00023136"/>
    </source>
</evidence>
<keyword evidence="7 8" id="KW-0472">Membrane</keyword>
<sequence>MSLETSSRSRIQQVAAAIIGNALEWYDFIIYGFMTGVISKQFFPADGQEYTSLLLATATFGAGFVMRPVGGVLLGVYADRKGRKAALQLIMGLMSLAILIIVLAPPYAAIGVAAPALILLARLIQGFATGGEYASSTAFLVEMAPPGKHGLYGSWQLFGQSLAVLTGAAMGALVSYAFTPPQLEAWAWRLPFVFGLLIVPVGLWMRRHMEETEAFLHASRQPAATPLALGLAGNMGGMWTTLALIVPGTAVFYVVLISMPGYASRQFGLPLEQAFAAQTVAVAVLTLVTPLSGWWSDRIGRWPILLGAQGMMLLLVYPLFWWLEQTPSIERLLAVQVTMCVLQGLCNGPVPAAVSELFPVKVRSTAMSISYNLAVMLFGGFAPFIVTLLTQHSGSSLAPAFYLMFCLPIGLLGAYRLRAPARAVGFENRGQPPHKEGASRV</sequence>
<dbReference type="InterPro" id="IPR011701">
    <property type="entry name" value="MFS"/>
</dbReference>
<evidence type="ECO:0000259" key="9">
    <source>
        <dbReference type="PROSITE" id="PS50850"/>
    </source>
</evidence>
<evidence type="ECO:0000256" key="6">
    <source>
        <dbReference type="ARBA" id="ARBA00022989"/>
    </source>
</evidence>
<feature type="transmembrane region" description="Helical" evidence="8">
    <location>
        <begin position="275"/>
        <end position="296"/>
    </location>
</feature>
<evidence type="ECO:0000256" key="4">
    <source>
        <dbReference type="ARBA" id="ARBA00022692"/>
    </source>
</evidence>
<feature type="transmembrane region" description="Helical" evidence="8">
    <location>
        <begin position="53"/>
        <end position="77"/>
    </location>
</feature>
<proteinExistence type="predicted"/>
<dbReference type="EMBL" id="MUKV01000011">
    <property type="protein sequence ID" value="OQS40165.1"/>
    <property type="molecule type" value="Genomic_DNA"/>
</dbReference>
<dbReference type="GO" id="GO:0015293">
    <property type="term" value="F:symporter activity"/>
    <property type="evidence" value="ECO:0007669"/>
    <property type="project" value="UniProtKB-KW"/>
</dbReference>
<feature type="transmembrane region" description="Helical" evidence="8">
    <location>
        <begin position="89"/>
        <end position="110"/>
    </location>
</feature>
<dbReference type="PANTHER" id="PTHR43528:SF8">
    <property type="entry name" value="BLR0239 PROTEIN"/>
    <property type="match status" value="1"/>
</dbReference>
<evidence type="ECO:0000313" key="11">
    <source>
        <dbReference type="Proteomes" id="UP000192721"/>
    </source>
</evidence>
<dbReference type="SUPFAM" id="SSF103473">
    <property type="entry name" value="MFS general substrate transporter"/>
    <property type="match status" value="1"/>
</dbReference>
<dbReference type="InterPro" id="IPR036259">
    <property type="entry name" value="MFS_trans_sf"/>
</dbReference>
<keyword evidence="3" id="KW-1003">Cell membrane</keyword>
<feature type="transmembrane region" description="Helical" evidence="8">
    <location>
        <begin position="371"/>
        <end position="390"/>
    </location>
</feature>
<feature type="transmembrane region" description="Helical" evidence="8">
    <location>
        <begin position="396"/>
        <end position="415"/>
    </location>
</feature>
<keyword evidence="5" id="KW-0769">Symport</keyword>
<evidence type="ECO:0000256" key="3">
    <source>
        <dbReference type="ARBA" id="ARBA00022475"/>
    </source>
</evidence>
<name>A0A1W0CZI6_9NEIS</name>
<reference evidence="10 11" key="1">
    <citation type="submission" date="2017-02" db="EMBL/GenBank/DDBJ databases">
        <title>Chromobacterium haemolyticum H5244.</title>
        <authorList>
            <person name="Gulvik C.A."/>
        </authorList>
    </citation>
    <scope>NUCLEOTIDE SEQUENCE [LARGE SCALE GENOMIC DNA]</scope>
    <source>
        <strain evidence="10 11">H5244</strain>
    </source>
</reference>
<feature type="domain" description="Major facilitator superfamily (MFS) profile" evidence="9">
    <location>
        <begin position="13"/>
        <end position="422"/>
    </location>
</feature>
<dbReference type="InterPro" id="IPR051084">
    <property type="entry name" value="H+-coupled_symporters"/>
</dbReference>
<dbReference type="Proteomes" id="UP000192721">
    <property type="component" value="Unassembled WGS sequence"/>
</dbReference>
<feature type="transmembrane region" description="Helical" evidence="8">
    <location>
        <begin position="239"/>
        <end position="263"/>
    </location>
</feature>
<evidence type="ECO:0000256" key="2">
    <source>
        <dbReference type="ARBA" id="ARBA00022448"/>
    </source>
</evidence>
<dbReference type="PROSITE" id="PS50850">
    <property type="entry name" value="MFS"/>
    <property type="match status" value="1"/>
</dbReference>
<evidence type="ECO:0000256" key="1">
    <source>
        <dbReference type="ARBA" id="ARBA00004651"/>
    </source>
</evidence>
<dbReference type="FunFam" id="1.20.1250.20:FF:000001">
    <property type="entry name" value="Dicarboxylate MFS transporter"/>
    <property type="match status" value="1"/>
</dbReference>
<gene>
    <name evidence="10" type="ORF">B0T45_10965</name>
</gene>
<dbReference type="Pfam" id="PF07690">
    <property type="entry name" value="MFS_1"/>
    <property type="match status" value="1"/>
</dbReference>
<dbReference type="RefSeq" id="WP_081555496.1">
    <property type="nucleotide sequence ID" value="NZ_MUKV01000011.1"/>
</dbReference>
<keyword evidence="4 8" id="KW-0812">Transmembrane</keyword>
<dbReference type="PANTHER" id="PTHR43528">
    <property type="entry name" value="ALPHA-KETOGLUTARATE PERMEASE"/>
    <property type="match status" value="1"/>
</dbReference>
<keyword evidence="2" id="KW-0813">Transport</keyword>
<evidence type="ECO:0000256" key="8">
    <source>
        <dbReference type="SAM" id="Phobius"/>
    </source>
</evidence>
<evidence type="ECO:0000256" key="5">
    <source>
        <dbReference type="ARBA" id="ARBA00022847"/>
    </source>
</evidence>
<dbReference type="AlphaFoldDB" id="A0A1W0CZI6"/>
<accession>A0A1W0CZI6</accession>
<evidence type="ECO:0000313" key="10">
    <source>
        <dbReference type="EMBL" id="OQS40165.1"/>
    </source>
</evidence>
<comment type="caution">
    <text evidence="10">The sequence shown here is derived from an EMBL/GenBank/DDBJ whole genome shotgun (WGS) entry which is preliminary data.</text>
</comment>
<feature type="transmembrane region" description="Helical" evidence="8">
    <location>
        <begin position="186"/>
        <end position="205"/>
    </location>
</feature>